<evidence type="ECO:0000256" key="1">
    <source>
        <dbReference type="SAM" id="Phobius"/>
    </source>
</evidence>
<keyword evidence="1" id="KW-1133">Transmembrane helix</keyword>
<protein>
    <submittedName>
        <fullName evidence="2">Uncharacterized protein</fullName>
    </submittedName>
</protein>
<evidence type="ECO:0000313" key="3">
    <source>
        <dbReference type="Proteomes" id="UP000655443"/>
    </source>
</evidence>
<reference evidence="2" key="1">
    <citation type="journal article" date="2014" name="Int. J. Syst. Evol. Microbiol.">
        <title>Complete genome sequence of Corynebacterium casei LMG S-19264T (=DSM 44701T), isolated from a smear-ripened cheese.</title>
        <authorList>
            <consortium name="US DOE Joint Genome Institute (JGI-PGF)"/>
            <person name="Walter F."/>
            <person name="Albersmeier A."/>
            <person name="Kalinowski J."/>
            <person name="Ruckert C."/>
        </authorList>
    </citation>
    <scope>NUCLEOTIDE SEQUENCE</scope>
    <source>
        <strain evidence="2">JCM 4714</strain>
    </source>
</reference>
<reference evidence="2" key="2">
    <citation type="submission" date="2020-09" db="EMBL/GenBank/DDBJ databases">
        <authorList>
            <person name="Sun Q."/>
            <person name="Ohkuma M."/>
        </authorList>
    </citation>
    <scope>NUCLEOTIDE SEQUENCE</scope>
    <source>
        <strain evidence="2">JCM 4714</strain>
    </source>
</reference>
<dbReference type="AlphaFoldDB" id="A0A918YJ36"/>
<evidence type="ECO:0000313" key="2">
    <source>
        <dbReference type="EMBL" id="GHE04879.1"/>
    </source>
</evidence>
<keyword evidence="1" id="KW-0812">Transmembrane</keyword>
<dbReference type="RefSeq" id="WP_189953946.1">
    <property type="nucleotide sequence ID" value="NZ_BMVG01000008.1"/>
</dbReference>
<gene>
    <name evidence="2" type="ORF">GCM10010339_38190</name>
</gene>
<organism evidence="2 3">
    <name type="scientific">Streptomyces alanosinicus</name>
    <dbReference type="NCBI Taxonomy" id="68171"/>
    <lineage>
        <taxon>Bacteria</taxon>
        <taxon>Bacillati</taxon>
        <taxon>Actinomycetota</taxon>
        <taxon>Actinomycetes</taxon>
        <taxon>Kitasatosporales</taxon>
        <taxon>Streptomycetaceae</taxon>
        <taxon>Streptomyces</taxon>
    </lineage>
</organism>
<proteinExistence type="predicted"/>
<keyword evidence="1" id="KW-0472">Membrane</keyword>
<dbReference type="EMBL" id="BMVG01000008">
    <property type="protein sequence ID" value="GHE04879.1"/>
    <property type="molecule type" value="Genomic_DNA"/>
</dbReference>
<keyword evidence="3" id="KW-1185">Reference proteome</keyword>
<comment type="caution">
    <text evidence="2">The sequence shown here is derived from an EMBL/GenBank/DDBJ whole genome shotgun (WGS) entry which is preliminary data.</text>
</comment>
<feature type="transmembrane region" description="Helical" evidence="1">
    <location>
        <begin position="357"/>
        <end position="377"/>
    </location>
</feature>
<dbReference type="Proteomes" id="UP000655443">
    <property type="component" value="Unassembled WGS sequence"/>
</dbReference>
<sequence length="388" mass="41302">MKKANWQRVMAVGVCGGVLTCGGAVQPAAADDTPPRITQAFADPRPGEAIGIALLNYKRAPGVHLVAESPVFAAPIRMDDPAAATAGYGVKAPIPASARPGSYPLVVKAGAKVVARDTIHVQPQKRPSVEVDEDGTQRPGTKVNVFFDDLYPGETGTSFTARSTAFAAPVRLVHDKKSWDNTRIFNAFDVPLPHTLHDGTYTVWVTDAHGARKAETRLEVRSARPGDDDYLGRTDGPALFKGSEHLFDARAKGVTVAAGRTVYVRWQDAYPDPGEEERMTATSPAFQAPAKLTFDLPKGHEGDDPVFWGPARIKPGLKPGSYPVTVVSHRGRVRKTGFLTVTQDPSRDDGQGGIPTAVWAGGAAGAFVLGAAAVLLVRSRNRRRGSTA</sequence>
<name>A0A918YJ36_9ACTN</name>
<accession>A0A918YJ36</accession>